<dbReference type="Proteomes" id="UP000238392">
    <property type="component" value="Unassembled WGS sequence"/>
</dbReference>
<comment type="caution">
    <text evidence="5">The sequence shown here is derived from an EMBL/GenBank/DDBJ whole genome shotgun (WGS) entry which is preliminary data.</text>
</comment>
<dbReference type="Pfam" id="PF04586">
    <property type="entry name" value="Peptidase_S78"/>
    <property type="match status" value="1"/>
</dbReference>
<keyword evidence="3" id="KW-0378">Hydrolase</keyword>
<evidence type="ECO:0000313" key="6">
    <source>
        <dbReference type="Proteomes" id="UP000238392"/>
    </source>
</evidence>
<evidence type="ECO:0000313" key="5">
    <source>
        <dbReference type="EMBL" id="PRY86776.1"/>
    </source>
</evidence>
<keyword evidence="2" id="KW-0645">Protease</keyword>
<dbReference type="GO" id="GO:0006508">
    <property type="term" value="P:proteolysis"/>
    <property type="evidence" value="ECO:0007669"/>
    <property type="project" value="UniProtKB-KW"/>
</dbReference>
<evidence type="ECO:0000256" key="1">
    <source>
        <dbReference type="ARBA" id="ARBA00022612"/>
    </source>
</evidence>
<feature type="domain" description="Prohead serine protease" evidence="4">
    <location>
        <begin position="44"/>
        <end position="189"/>
    </location>
</feature>
<dbReference type="InterPro" id="IPR054613">
    <property type="entry name" value="Peptidase_S78_dom"/>
</dbReference>
<sequence length="206" mass="22824">MLWGGHTGGLELRKRASGAMALRGRFPYGKRAVLSDGGRTGRPRKEAIAPRAFAYRVERPEEDIHLLVGHSYDRPLASRGAGTLTLADSDDALTFEALITEEMQEVSYVRDFLNAFAAGLIMGISPGFRLPPKRAVPNPEKIEDEGHDPENGMHNAIIRTVLAALLYELSVVTRPAYPEAQIEARNWQETDAGLIVPQNPLNRWRL</sequence>
<proteinExistence type="predicted"/>
<evidence type="ECO:0000259" key="4">
    <source>
        <dbReference type="Pfam" id="PF04586"/>
    </source>
</evidence>
<dbReference type="EMBL" id="PVTQ01000011">
    <property type="protein sequence ID" value="PRY86776.1"/>
    <property type="molecule type" value="Genomic_DNA"/>
</dbReference>
<keyword evidence="6" id="KW-1185">Reference proteome</keyword>
<reference evidence="5 6" key="1">
    <citation type="submission" date="2018-03" db="EMBL/GenBank/DDBJ databases">
        <title>Genomic Encyclopedia of Archaeal and Bacterial Type Strains, Phase II (KMG-II): from individual species to whole genera.</title>
        <authorList>
            <person name="Goeker M."/>
        </authorList>
    </citation>
    <scope>NUCLEOTIDE SEQUENCE [LARGE SCALE GENOMIC DNA]</scope>
    <source>
        <strain evidence="5 6">DSM 100212</strain>
    </source>
</reference>
<accession>A0A2T0WJA4</accession>
<name>A0A2T0WJA4_9RHOB</name>
<protein>
    <recommendedName>
        <fullName evidence="4">Prohead serine protease domain-containing protein</fullName>
    </recommendedName>
</protein>
<dbReference type="RefSeq" id="WP_106266218.1">
    <property type="nucleotide sequence ID" value="NZ_PVTQ01000011.1"/>
</dbReference>
<organism evidence="5 6">
    <name type="scientific">Donghicola tyrosinivorans</name>
    <dbReference type="NCBI Taxonomy" id="1652492"/>
    <lineage>
        <taxon>Bacteria</taxon>
        <taxon>Pseudomonadati</taxon>
        <taxon>Pseudomonadota</taxon>
        <taxon>Alphaproteobacteria</taxon>
        <taxon>Rhodobacterales</taxon>
        <taxon>Roseobacteraceae</taxon>
        <taxon>Donghicola</taxon>
    </lineage>
</organism>
<evidence type="ECO:0000256" key="2">
    <source>
        <dbReference type="ARBA" id="ARBA00022670"/>
    </source>
</evidence>
<gene>
    <name evidence="5" type="ORF">CLV74_1115</name>
</gene>
<keyword evidence="1" id="KW-1188">Viral release from host cell</keyword>
<dbReference type="OrthoDB" id="7842080at2"/>
<dbReference type="GO" id="GO:0008233">
    <property type="term" value="F:peptidase activity"/>
    <property type="evidence" value="ECO:0007669"/>
    <property type="project" value="UniProtKB-KW"/>
</dbReference>
<evidence type="ECO:0000256" key="3">
    <source>
        <dbReference type="ARBA" id="ARBA00022801"/>
    </source>
</evidence>
<dbReference type="AlphaFoldDB" id="A0A2T0WJA4"/>